<evidence type="ECO:0000313" key="10">
    <source>
        <dbReference type="EMBL" id="MBH1930321.1"/>
    </source>
</evidence>
<keyword evidence="1" id="KW-0808">Transferase</keyword>
<dbReference type="InterPro" id="IPR029063">
    <property type="entry name" value="SAM-dependent_MTases_sf"/>
</dbReference>
<evidence type="ECO:0000256" key="8">
    <source>
        <dbReference type="ARBA" id="ARBA00048428"/>
    </source>
</evidence>
<dbReference type="GO" id="GO:0008168">
    <property type="term" value="F:methyltransferase activity"/>
    <property type="evidence" value="ECO:0007669"/>
    <property type="project" value="UniProtKB-KW"/>
</dbReference>
<comment type="similarity">
    <text evidence="3">Belongs to the methyltransferase superfamily. Arsenite methyltransferase family.</text>
</comment>
<keyword evidence="2" id="KW-0949">S-adenosyl-L-methionine</keyword>
<comment type="catalytic activity">
    <reaction evidence="8">
        <text>arsenic triglutathione + 3 [thioredoxin]-dithiol + 3 S-adenosyl-L-methionine = trimethylarsine + 3 [thioredoxin]-disulfide + 3 glutathione + 3 S-adenosyl-L-homocysteine + 3 H(+)</text>
        <dbReference type="Rhea" id="RHEA:69432"/>
        <dbReference type="Rhea" id="RHEA-COMP:10698"/>
        <dbReference type="Rhea" id="RHEA-COMP:10700"/>
        <dbReference type="ChEBI" id="CHEBI:15378"/>
        <dbReference type="ChEBI" id="CHEBI:27130"/>
        <dbReference type="ChEBI" id="CHEBI:29950"/>
        <dbReference type="ChEBI" id="CHEBI:50058"/>
        <dbReference type="ChEBI" id="CHEBI:57856"/>
        <dbReference type="ChEBI" id="CHEBI:57925"/>
        <dbReference type="ChEBI" id="CHEBI:59789"/>
        <dbReference type="ChEBI" id="CHEBI:183640"/>
        <dbReference type="EC" id="2.1.1.137"/>
    </reaction>
</comment>
<accession>A0ABS0MD69</accession>
<dbReference type="InterPro" id="IPR026669">
    <property type="entry name" value="Arsenite_MeTrfase-like"/>
</dbReference>
<dbReference type="Pfam" id="PF13847">
    <property type="entry name" value="Methyltransf_31"/>
    <property type="match status" value="1"/>
</dbReference>
<evidence type="ECO:0000256" key="6">
    <source>
        <dbReference type="ARBA" id="ARBA00047941"/>
    </source>
</evidence>
<comment type="catalytic activity">
    <reaction evidence="7">
        <text>arsenic triglutathione + 2 [thioredoxin]-dithiol + 2 S-adenosyl-L-methionine + H2O = dimethylarsinous acid + 2 [thioredoxin]-disulfide + 3 glutathione + 2 S-adenosyl-L-homocysteine + 2 H(+)</text>
        <dbReference type="Rhea" id="RHEA:69464"/>
        <dbReference type="Rhea" id="RHEA-COMP:10698"/>
        <dbReference type="Rhea" id="RHEA-COMP:10700"/>
        <dbReference type="ChEBI" id="CHEBI:15377"/>
        <dbReference type="ChEBI" id="CHEBI:15378"/>
        <dbReference type="ChEBI" id="CHEBI:23808"/>
        <dbReference type="ChEBI" id="CHEBI:29950"/>
        <dbReference type="ChEBI" id="CHEBI:50058"/>
        <dbReference type="ChEBI" id="CHEBI:57856"/>
        <dbReference type="ChEBI" id="CHEBI:57925"/>
        <dbReference type="ChEBI" id="CHEBI:59789"/>
        <dbReference type="ChEBI" id="CHEBI:183640"/>
        <dbReference type="EC" id="2.1.1.137"/>
    </reaction>
</comment>
<proteinExistence type="inferred from homology"/>
<dbReference type="RefSeq" id="WP_197664022.1">
    <property type="nucleotide sequence ID" value="NZ_JADULK010000005.1"/>
</dbReference>
<keyword evidence="11" id="KW-1185">Reference proteome</keyword>
<comment type="catalytic activity">
    <reaction evidence="6">
        <text>arsenic triglutathione + [thioredoxin]-dithiol + S-adenosyl-L-methionine + 2 H2O = methylarsonous acid + [thioredoxin]-disulfide + 3 glutathione + S-adenosyl-L-homocysteine + H(+)</text>
        <dbReference type="Rhea" id="RHEA:69460"/>
        <dbReference type="Rhea" id="RHEA-COMP:10698"/>
        <dbReference type="Rhea" id="RHEA-COMP:10700"/>
        <dbReference type="ChEBI" id="CHEBI:15377"/>
        <dbReference type="ChEBI" id="CHEBI:15378"/>
        <dbReference type="ChEBI" id="CHEBI:17826"/>
        <dbReference type="ChEBI" id="CHEBI:29950"/>
        <dbReference type="ChEBI" id="CHEBI:50058"/>
        <dbReference type="ChEBI" id="CHEBI:57856"/>
        <dbReference type="ChEBI" id="CHEBI:57925"/>
        <dbReference type="ChEBI" id="CHEBI:59789"/>
        <dbReference type="ChEBI" id="CHEBI:183640"/>
        <dbReference type="EC" id="2.1.1.137"/>
    </reaction>
</comment>
<evidence type="ECO:0000256" key="3">
    <source>
        <dbReference type="ARBA" id="ARBA00034487"/>
    </source>
</evidence>
<dbReference type="Proteomes" id="UP000624159">
    <property type="component" value="Unassembled WGS sequence"/>
</dbReference>
<dbReference type="Gene3D" id="3.40.5.100">
    <property type="match status" value="1"/>
</dbReference>
<keyword evidence="10" id="KW-0489">Methyltransferase</keyword>
<evidence type="ECO:0000259" key="9">
    <source>
        <dbReference type="Pfam" id="PF13847"/>
    </source>
</evidence>
<sequence>MPTTESETLSRLNDVQRYYGKTLENRYDLATNVCTVDTEPSDEIKAILPLVHPDVQTRFYGCGTPFPPLLTGMTVLDLGCGAGRDCFILSKLVGEQGKVIGIDATREQIDFANNYREFHRDKCHYPQSNVQFIHGTIESLQSTGIAENSVDIIVSNCVINLSAAKADVLAGMFKLLKPGGEIYFADIYADRRLPEQLKEDTQIVGECIGDVLYYEDFFRLARQAGFNDVRVAASSLKSIDNKAIEEKLAGARLYSMTFRLFKLALEDKCEDYGQVAIYNGTLPGSPHKYVFDHEHTFETGKALPVCRNTALMLSKTRYTAHFTLVGQGEKHYGPFNCGNDIALNLAGASVASAPGGCGC</sequence>
<dbReference type="EMBL" id="JADULK010000005">
    <property type="protein sequence ID" value="MBH1930321.1"/>
    <property type="molecule type" value="Genomic_DNA"/>
</dbReference>
<dbReference type="Gene3D" id="3.40.50.150">
    <property type="entry name" value="Vaccinia Virus protein VP39"/>
    <property type="match status" value="1"/>
</dbReference>
<evidence type="ECO:0000256" key="1">
    <source>
        <dbReference type="ARBA" id="ARBA00022679"/>
    </source>
</evidence>
<dbReference type="EC" id="2.1.1.137" evidence="4"/>
<evidence type="ECO:0000256" key="5">
    <source>
        <dbReference type="ARBA" id="ARBA00034545"/>
    </source>
</evidence>
<dbReference type="PANTHER" id="PTHR43675">
    <property type="entry name" value="ARSENITE METHYLTRANSFERASE"/>
    <property type="match status" value="1"/>
</dbReference>
<evidence type="ECO:0000256" key="4">
    <source>
        <dbReference type="ARBA" id="ARBA00034521"/>
    </source>
</evidence>
<dbReference type="InterPro" id="IPR025714">
    <property type="entry name" value="Methyltranfer_dom"/>
</dbReference>
<gene>
    <name evidence="10" type="ORF">I5U13_11710</name>
</gene>
<dbReference type="SUPFAM" id="SSF53335">
    <property type="entry name" value="S-adenosyl-L-methionine-dependent methyltransferases"/>
    <property type="match status" value="1"/>
</dbReference>
<dbReference type="GO" id="GO:0032259">
    <property type="term" value="P:methylation"/>
    <property type="evidence" value="ECO:0007669"/>
    <property type="project" value="UniProtKB-KW"/>
</dbReference>
<reference evidence="10 11" key="1">
    <citation type="submission" date="2020-11" db="EMBL/GenBank/DDBJ databases">
        <title>Enhanced detection system for hospital associated transmission using whole genome sequencing surveillance.</title>
        <authorList>
            <person name="Harrison L.H."/>
            <person name="Van Tyne D."/>
            <person name="Marsh J.W."/>
            <person name="Griffith M.P."/>
            <person name="Snyder D.J."/>
            <person name="Cooper V.S."/>
            <person name="Mustapha M."/>
        </authorList>
    </citation>
    <scope>NUCLEOTIDE SEQUENCE [LARGE SCALE GENOMIC DNA]</scope>
    <source>
        <strain evidence="10 11">SER00230</strain>
    </source>
</reference>
<feature type="domain" description="Methyltransferase" evidence="9">
    <location>
        <begin position="72"/>
        <end position="213"/>
    </location>
</feature>
<name>A0ABS0MD69_SERRU</name>
<evidence type="ECO:0000256" key="2">
    <source>
        <dbReference type="ARBA" id="ARBA00022691"/>
    </source>
</evidence>
<protein>
    <recommendedName>
        <fullName evidence="5">Arsenite methyltransferase</fullName>
        <ecNumber evidence="4">2.1.1.137</ecNumber>
    </recommendedName>
</protein>
<dbReference type="CDD" id="cd02440">
    <property type="entry name" value="AdoMet_MTases"/>
    <property type="match status" value="1"/>
</dbReference>
<organism evidence="10 11">
    <name type="scientific">Serratia rubidaea</name>
    <name type="common">Serratia marinorubra</name>
    <dbReference type="NCBI Taxonomy" id="61652"/>
    <lineage>
        <taxon>Bacteria</taxon>
        <taxon>Pseudomonadati</taxon>
        <taxon>Pseudomonadota</taxon>
        <taxon>Gammaproteobacteria</taxon>
        <taxon>Enterobacterales</taxon>
        <taxon>Yersiniaceae</taxon>
        <taxon>Serratia</taxon>
    </lineage>
</organism>
<evidence type="ECO:0000256" key="7">
    <source>
        <dbReference type="ARBA" id="ARBA00047943"/>
    </source>
</evidence>
<evidence type="ECO:0000313" key="11">
    <source>
        <dbReference type="Proteomes" id="UP000624159"/>
    </source>
</evidence>
<dbReference type="PANTHER" id="PTHR43675:SF8">
    <property type="entry name" value="ARSENITE METHYLTRANSFERASE"/>
    <property type="match status" value="1"/>
</dbReference>
<comment type="caution">
    <text evidence="10">The sequence shown here is derived from an EMBL/GenBank/DDBJ whole genome shotgun (WGS) entry which is preliminary data.</text>
</comment>